<dbReference type="PANTHER" id="PTHR40780:SF2">
    <property type="entry name" value="DUF3669 DOMAIN-CONTAINING PROTEIN"/>
    <property type="match status" value="1"/>
</dbReference>
<name>A0A545V215_9HYPO</name>
<gene>
    <name evidence="1" type="ORF">IF1G_05583</name>
</gene>
<organism evidence="1 2">
    <name type="scientific">Cordyceps javanica</name>
    <dbReference type="NCBI Taxonomy" id="43265"/>
    <lineage>
        <taxon>Eukaryota</taxon>
        <taxon>Fungi</taxon>
        <taxon>Dikarya</taxon>
        <taxon>Ascomycota</taxon>
        <taxon>Pezizomycotina</taxon>
        <taxon>Sordariomycetes</taxon>
        <taxon>Hypocreomycetidae</taxon>
        <taxon>Hypocreales</taxon>
        <taxon>Cordycipitaceae</taxon>
        <taxon>Cordyceps</taxon>
    </lineage>
</organism>
<comment type="caution">
    <text evidence="1">The sequence shown here is derived from an EMBL/GenBank/DDBJ whole genome shotgun (WGS) entry which is preliminary data.</text>
</comment>
<protein>
    <recommendedName>
        <fullName evidence="3">DUF3669 domain-containing protein</fullName>
    </recommendedName>
</protein>
<dbReference type="AlphaFoldDB" id="A0A545V215"/>
<evidence type="ECO:0000313" key="1">
    <source>
        <dbReference type="EMBL" id="TQV95754.1"/>
    </source>
</evidence>
<dbReference type="PANTHER" id="PTHR40780">
    <property type="entry name" value="DUF3669 DOMAIN-CONTAINING PROTEIN"/>
    <property type="match status" value="1"/>
</dbReference>
<accession>A0A545V215</accession>
<reference evidence="1 2" key="1">
    <citation type="journal article" date="2019" name="Appl. Microbiol. Biotechnol.">
        <title>Genome sequence of Isaria javanica and comparative genome analysis insights into family S53 peptidase evolution in fungal entomopathogens.</title>
        <authorList>
            <person name="Lin R."/>
            <person name="Zhang X."/>
            <person name="Xin B."/>
            <person name="Zou M."/>
            <person name="Gao Y."/>
            <person name="Qin F."/>
            <person name="Hu Q."/>
            <person name="Xie B."/>
            <person name="Cheng X."/>
        </authorList>
    </citation>
    <scope>NUCLEOTIDE SEQUENCE [LARGE SCALE GENOMIC DNA]</scope>
    <source>
        <strain evidence="1 2">IJ1G</strain>
    </source>
</reference>
<sequence length="355" mass="39538">MTTLKASILATHSSKEILVQSLHVGCVVSTASTYATHNVLSKPDGQPRSKEIGRGFQGAVFEELGRENVLKREHPGNSILPTNIRHEYLMHKLVAAAFDRFGVGSGCQVQVPRPLRFLEGADLQGLNFAGFSKDDRILENSVEMERILPMPKVVRRALVDHTQEPQAAQDLLNDVANKHCLLRTYLGRLSFKKNVSSLRNYPLDLAIMESLNVDIHGIADSMGAAFAIMHWGAEVDGDDVEFVLGTRLLSQTPECVQERQVGLFLLDFGQCDAVDLVAEPAAARQHFKGAMVTGDNQLFIPNLVQRPDLYRSFKKGYVRAGRHVLSQRATGQALDVETFLEEYEEYAEDFLEPRH</sequence>
<keyword evidence="2" id="KW-1185">Reference proteome</keyword>
<dbReference type="EMBL" id="SPUK01000007">
    <property type="protein sequence ID" value="TQV95754.1"/>
    <property type="molecule type" value="Genomic_DNA"/>
</dbReference>
<proteinExistence type="predicted"/>
<evidence type="ECO:0000313" key="2">
    <source>
        <dbReference type="Proteomes" id="UP000315783"/>
    </source>
</evidence>
<dbReference type="OrthoDB" id="2993351at2759"/>
<dbReference type="Proteomes" id="UP000315783">
    <property type="component" value="Unassembled WGS sequence"/>
</dbReference>
<evidence type="ECO:0008006" key="3">
    <source>
        <dbReference type="Google" id="ProtNLM"/>
    </source>
</evidence>